<protein>
    <submittedName>
        <fullName evidence="1">Uncharacterized protein</fullName>
    </submittedName>
</protein>
<dbReference type="PROSITE" id="PS51257">
    <property type="entry name" value="PROKAR_LIPOPROTEIN"/>
    <property type="match status" value="1"/>
</dbReference>
<evidence type="ECO:0000313" key="2">
    <source>
        <dbReference type="Proteomes" id="UP000298652"/>
    </source>
</evidence>
<dbReference type="AlphaFoldDB" id="A0A4U6W0N3"/>
<reference evidence="1" key="1">
    <citation type="submission" date="2019-03" db="EMBL/GenBank/DDBJ databases">
        <title>WGS assembly of Setaria viridis.</title>
        <authorList>
            <person name="Huang P."/>
            <person name="Jenkins J."/>
            <person name="Grimwood J."/>
            <person name="Barry K."/>
            <person name="Healey A."/>
            <person name="Mamidi S."/>
            <person name="Sreedasyam A."/>
            <person name="Shu S."/>
            <person name="Feldman M."/>
            <person name="Wu J."/>
            <person name="Yu Y."/>
            <person name="Chen C."/>
            <person name="Johnson J."/>
            <person name="Rokhsar D."/>
            <person name="Baxter I."/>
            <person name="Schmutz J."/>
            <person name="Brutnell T."/>
            <person name="Kellogg E."/>
        </authorList>
    </citation>
    <scope>NUCLEOTIDE SEQUENCE [LARGE SCALE GENOMIC DNA]</scope>
</reference>
<evidence type="ECO:0000313" key="1">
    <source>
        <dbReference type="EMBL" id="TKW34994.1"/>
    </source>
</evidence>
<gene>
    <name evidence="1" type="ORF">SEVIR_2G342100v2</name>
</gene>
<dbReference type="Gramene" id="TKW34994">
    <property type="protein sequence ID" value="TKW34994"/>
    <property type="gene ID" value="SEVIR_2G342100v2"/>
</dbReference>
<accession>A0A4U6W0N3</accession>
<proteinExistence type="predicted"/>
<dbReference type="Proteomes" id="UP000298652">
    <property type="component" value="Chromosome 2"/>
</dbReference>
<name>A0A4U6W0N3_SETVI</name>
<dbReference type="EMBL" id="CM016553">
    <property type="protein sequence ID" value="TKW34994.1"/>
    <property type="molecule type" value="Genomic_DNA"/>
</dbReference>
<keyword evidence="2" id="KW-1185">Reference proteome</keyword>
<organism evidence="1 2">
    <name type="scientific">Setaria viridis</name>
    <name type="common">Green bristlegrass</name>
    <name type="synonym">Setaria italica subsp. viridis</name>
    <dbReference type="NCBI Taxonomy" id="4556"/>
    <lineage>
        <taxon>Eukaryota</taxon>
        <taxon>Viridiplantae</taxon>
        <taxon>Streptophyta</taxon>
        <taxon>Embryophyta</taxon>
        <taxon>Tracheophyta</taxon>
        <taxon>Spermatophyta</taxon>
        <taxon>Magnoliopsida</taxon>
        <taxon>Liliopsida</taxon>
        <taxon>Poales</taxon>
        <taxon>Poaceae</taxon>
        <taxon>PACMAD clade</taxon>
        <taxon>Panicoideae</taxon>
        <taxon>Panicodae</taxon>
        <taxon>Paniceae</taxon>
        <taxon>Cenchrinae</taxon>
        <taxon>Setaria</taxon>
    </lineage>
</organism>
<sequence>MGYGRNFHAAICYRGARERFGSCSSPLVYACMWNCQSNILWPSHHLATTVSVCCVITAPSALTETLRETHMFLSLFTTAVPESPHTYIS</sequence>